<dbReference type="RefSeq" id="XP_011091922.1">
    <property type="nucleotide sequence ID" value="XM_011093620.1"/>
</dbReference>
<dbReference type="AlphaFoldDB" id="A0A6I9U515"/>
<dbReference type="KEGG" id="sind:105172248"/>
<dbReference type="InParanoid" id="A0A6I9U515"/>
<dbReference type="GeneID" id="105172248"/>
<gene>
    <name evidence="2" type="primary">LOC105172248</name>
</gene>
<reference evidence="2" key="1">
    <citation type="submission" date="2025-08" db="UniProtKB">
        <authorList>
            <consortium name="RefSeq"/>
        </authorList>
    </citation>
    <scope>IDENTIFICATION</scope>
</reference>
<dbReference type="Proteomes" id="UP000504604">
    <property type="component" value="Linkage group LG10"/>
</dbReference>
<sequence length="247" mass="28037">MVAFNKIKAASREAPLRLTNFNGTNYNDSLQKLRIVLDFKNQDYVLDKPLFTALLEGSSPEEHVTFEKWHKDNSKVCSMIIASMTNDIQNQYDRLKDVTSIILRMKEVYAISDRHIRNTATKAFFGTKLAEGSSVQSHGVKISSLVEKLKDLKVGFHNDTYIDMIFQSLPPSYDPFIINYNMNGLEKSIHELINIYETTTHKSVPAILVLERSRSQRKDEMVLRLDDGKVDAAKAVGSLNLAISDHI</sequence>
<dbReference type="Pfam" id="PF14223">
    <property type="entry name" value="Retrotran_gag_2"/>
    <property type="match status" value="1"/>
</dbReference>
<dbReference type="OrthoDB" id="1920930at2759"/>
<proteinExistence type="predicted"/>
<keyword evidence="1" id="KW-1185">Reference proteome</keyword>
<evidence type="ECO:0000313" key="1">
    <source>
        <dbReference type="Proteomes" id="UP000504604"/>
    </source>
</evidence>
<evidence type="ECO:0000313" key="2">
    <source>
        <dbReference type="RefSeq" id="XP_011091922.1"/>
    </source>
</evidence>
<name>A0A6I9U515_SESIN</name>
<protein>
    <submittedName>
        <fullName evidence="2">Uncharacterized protein LOC105172248</fullName>
    </submittedName>
</protein>
<organism evidence="1 2">
    <name type="scientific">Sesamum indicum</name>
    <name type="common">Oriental sesame</name>
    <name type="synonym">Sesamum orientale</name>
    <dbReference type="NCBI Taxonomy" id="4182"/>
    <lineage>
        <taxon>Eukaryota</taxon>
        <taxon>Viridiplantae</taxon>
        <taxon>Streptophyta</taxon>
        <taxon>Embryophyta</taxon>
        <taxon>Tracheophyta</taxon>
        <taxon>Spermatophyta</taxon>
        <taxon>Magnoliopsida</taxon>
        <taxon>eudicotyledons</taxon>
        <taxon>Gunneridae</taxon>
        <taxon>Pentapetalae</taxon>
        <taxon>asterids</taxon>
        <taxon>lamiids</taxon>
        <taxon>Lamiales</taxon>
        <taxon>Pedaliaceae</taxon>
        <taxon>Sesamum</taxon>
    </lineage>
</organism>
<accession>A0A6I9U515</accession>